<reference evidence="2 3" key="1">
    <citation type="submission" date="2024-06" db="EMBL/GenBank/DDBJ databases">
        <title>The Natural Products Discovery Center: Release of the First 8490 Sequenced Strains for Exploring Actinobacteria Biosynthetic Diversity.</title>
        <authorList>
            <person name="Kalkreuter E."/>
            <person name="Kautsar S.A."/>
            <person name="Yang D."/>
            <person name="Bader C.D."/>
            <person name="Teijaro C.N."/>
            <person name="Fluegel L."/>
            <person name="Davis C.M."/>
            <person name="Simpson J.R."/>
            <person name="Lauterbach L."/>
            <person name="Steele A.D."/>
            <person name="Gui C."/>
            <person name="Meng S."/>
            <person name="Li G."/>
            <person name="Viehrig K."/>
            <person name="Ye F."/>
            <person name="Su P."/>
            <person name="Kiefer A.F."/>
            <person name="Nichols A."/>
            <person name="Cepeda A.J."/>
            <person name="Yan W."/>
            <person name="Fan B."/>
            <person name="Jiang Y."/>
            <person name="Adhikari A."/>
            <person name="Zheng C.-J."/>
            <person name="Schuster L."/>
            <person name="Cowan T.M."/>
            <person name="Smanski M.J."/>
            <person name="Chevrette M.G."/>
            <person name="De Carvalho L.P.S."/>
            <person name="Shen B."/>
        </authorList>
    </citation>
    <scope>NUCLEOTIDE SEQUENCE [LARGE SCALE GENOMIC DNA]</scope>
    <source>
        <strain evidence="2 3">NPDC050403</strain>
    </source>
</reference>
<dbReference type="RefSeq" id="WP_357784902.1">
    <property type="nucleotide sequence ID" value="NZ_JBFAKC010000007.1"/>
</dbReference>
<dbReference type="Proteomes" id="UP001551695">
    <property type="component" value="Unassembled WGS sequence"/>
</dbReference>
<keyword evidence="1" id="KW-1133">Transmembrane helix</keyword>
<organism evidence="2 3">
    <name type="scientific">Nocardia aurea</name>
    <dbReference type="NCBI Taxonomy" id="2144174"/>
    <lineage>
        <taxon>Bacteria</taxon>
        <taxon>Bacillati</taxon>
        <taxon>Actinomycetota</taxon>
        <taxon>Actinomycetes</taxon>
        <taxon>Mycobacteriales</taxon>
        <taxon>Nocardiaceae</taxon>
        <taxon>Nocardia</taxon>
    </lineage>
</organism>
<protein>
    <submittedName>
        <fullName evidence="2">DUF5995 family protein</fullName>
    </submittedName>
</protein>
<dbReference type="Pfam" id="PF19458">
    <property type="entry name" value="DUF5995"/>
    <property type="match status" value="1"/>
</dbReference>
<evidence type="ECO:0000256" key="1">
    <source>
        <dbReference type="SAM" id="Phobius"/>
    </source>
</evidence>
<dbReference type="InterPro" id="IPR046037">
    <property type="entry name" value="DUF5995"/>
</dbReference>
<keyword evidence="1" id="KW-0812">Transmembrane</keyword>
<accession>A0ABV3FVF6</accession>
<evidence type="ECO:0000313" key="3">
    <source>
        <dbReference type="Proteomes" id="UP001551695"/>
    </source>
</evidence>
<name>A0ABV3FVF6_9NOCA</name>
<keyword evidence="1" id="KW-0472">Membrane</keyword>
<dbReference type="InterPro" id="IPR036105">
    <property type="entry name" value="DiNase_FeMo-co_biosyn_sf"/>
</dbReference>
<keyword evidence="3" id="KW-1185">Reference proteome</keyword>
<dbReference type="EMBL" id="JBFAKC010000007">
    <property type="protein sequence ID" value="MEV0709406.1"/>
    <property type="molecule type" value="Genomic_DNA"/>
</dbReference>
<dbReference type="SUPFAM" id="SSF53146">
    <property type="entry name" value="Nitrogenase accessory factor-like"/>
    <property type="match status" value="1"/>
</dbReference>
<gene>
    <name evidence="2" type="ORF">AB0I48_17740</name>
</gene>
<evidence type="ECO:0000313" key="2">
    <source>
        <dbReference type="EMBL" id="MEV0709406.1"/>
    </source>
</evidence>
<feature type="transmembrane region" description="Helical" evidence="1">
    <location>
        <begin position="23"/>
        <end position="46"/>
    </location>
</feature>
<comment type="caution">
    <text evidence="2">The sequence shown here is derived from an EMBL/GenBank/DDBJ whole genome shotgun (WGS) entry which is preliminary data.</text>
</comment>
<sequence length="310" mass="33159">MTNERNAIQLECDERTVGVGLRAGMLVVLVAVLVALGSPVVAAAPLDRACGTALGRDEIETIIELSDTDALRGSSMERLELAVENHRRITEIFVRHRDRRGLFPLGLDAVERAAVMPLQRSSGVFDDPEWAHRISLELLSRFLRNVHAEFTGAAVQAQWARYFELTRQCELPPARVAMAGYNAHLSVDLSYSVAAVRGTPANAADYFRIVDVIAQQGNLIVAETERVYGGNLGPLWRFYFLGEGLDAVFGAGVGSGALLRLADAGANVVIFANGLALQDPVLAPAAAAEIDALWRAADAAFGVLAGIGGL</sequence>
<proteinExistence type="predicted"/>